<dbReference type="PRINTS" id="PR00328">
    <property type="entry name" value="SAR1GTPBP"/>
</dbReference>
<feature type="binding site" evidence="4">
    <location>
        <position position="62"/>
    </location>
    <ligand>
        <name>Mg(2+)</name>
        <dbReference type="ChEBI" id="CHEBI:18420"/>
    </ligand>
</feature>
<dbReference type="AlphaFoldDB" id="A0A1Y2HDB4"/>
<evidence type="ECO:0000256" key="2">
    <source>
        <dbReference type="ARBA" id="ARBA00023134"/>
    </source>
</evidence>
<dbReference type="OrthoDB" id="14717at2759"/>
<evidence type="ECO:0000313" key="8">
    <source>
        <dbReference type="Proteomes" id="UP000193411"/>
    </source>
</evidence>
<dbReference type="GO" id="GO:0046872">
    <property type="term" value="F:metal ion binding"/>
    <property type="evidence" value="ECO:0007669"/>
    <property type="project" value="UniProtKB-KW"/>
</dbReference>
<sequence>MRLTKYLFGCCTKPSSGQHSRQPSIFPIQPTVTILFVGLDSSGKTCIVDRLCQSPLRQTKTSWGFEASLAKLPKDQRAKVRLFDVGGHERIRGIWVNYYAEAHAVCFVVDGSSTARLEEARRALQQVKAEPQVAGKPILVCVLPREISIKQLGLTHILPTDCLHMPTKSQASSGPVLRATLTRMELRNQEGGSMRPLPREMAAPVTRLSLIRCQVW</sequence>
<dbReference type="NCBIfam" id="TIGR00231">
    <property type="entry name" value="small_GTP"/>
    <property type="match status" value="1"/>
</dbReference>
<dbReference type="Pfam" id="PF00025">
    <property type="entry name" value="Arf"/>
    <property type="match status" value="1"/>
</dbReference>
<dbReference type="PROSITE" id="PS51417">
    <property type="entry name" value="ARF"/>
    <property type="match status" value="1"/>
</dbReference>
<dbReference type="InterPro" id="IPR027417">
    <property type="entry name" value="P-loop_NTPase"/>
</dbReference>
<evidence type="ECO:0000256" key="5">
    <source>
        <dbReference type="RuleBase" id="RU003925"/>
    </source>
</evidence>
<proteinExistence type="inferred from homology"/>
<dbReference type="GO" id="GO:0003924">
    <property type="term" value="F:GTPase activity"/>
    <property type="evidence" value="ECO:0007669"/>
    <property type="project" value="InterPro"/>
</dbReference>
<dbReference type="GO" id="GO:0005525">
    <property type="term" value="F:GTP binding"/>
    <property type="evidence" value="ECO:0007669"/>
    <property type="project" value="UniProtKB-KW"/>
</dbReference>
<reference evidence="7 8" key="1">
    <citation type="submission" date="2016-07" db="EMBL/GenBank/DDBJ databases">
        <title>Pervasive Adenine N6-methylation of Active Genes in Fungi.</title>
        <authorList>
            <consortium name="DOE Joint Genome Institute"/>
            <person name="Mondo S.J."/>
            <person name="Dannebaum R.O."/>
            <person name="Kuo R.C."/>
            <person name="Labutti K."/>
            <person name="Haridas S."/>
            <person name="Kuo A."/>
            <person name="Salamov A."/>
            <person name="Ahrendt S.R."/>
            <person name="Lipzen A."/>
            <person name="Sullivan W."/>
            <person name="Andreopoulos W.B."/>
            <person name="Clum A."/>
            <person name="Lindquist E."/>
            <person name="Daum C."/>
            <person name="Ramamoorthy G.K."/>
            <person name="Gryganskyi A."/>
            <person name="Culley D."/>
            <person name="Magnuson J.K."/>
            <person name="James T.Y."/>
            <person name="O'Malley M.A."/>
            <person name="Stajich J.E."/>
            <person name="Spatafora J.W."/>
            <person name="Visel A."/>
            <person name="Grigoriev I.V."/>
        </authorList>
    </citation>
    <scope>NUCLEOTIDE SEQUENCE [LARGE SCALE GENOMIC DNA]</scope>
    <source>
        <strain evidence="7 8">PL171</strain>
    </source>
</reference>
<keyword evidence="4" id="KW-0479">Metal-binding</keyword>
<evidence type="ECO:0000256" key="4">
    <source>
        <dbReference type="PIRSR" id="PIRSR606689-2"/>
    </source>
</evidence>
<organism evidence="7 8">
    <name type="scientific">Catenaria anguillulae PL171</name>
    <dbReference type="NCBI Taxonomy" id="765915"/>
    <lineage>
        <taxon>Eukaryota</taxon>
        <taxon>Fungi</taxon>
        <taxon>Fungi incertae sedis</taxon>
        <taxon>Blastocladiomycota</taxon>
        <taxon>Blastocladiomycetes</taxon>
        <taxon>Blastocladiales</taxon>
        <taxon>Catenariaceae</taxon>
        <taxon>Catenaria</taxon>
    </lineage>
</organism>
<dbReference type="SMART" id="SM00178">
    <property type="entry name" value="SAR"/>
    <property type="match status" value="1"/>
</dbReference>
<feature type="binding site" evidence="3">
    <location>
        <begin position="38"/>
        <end position="45"/>
    </location>
    <ligand>
        <name>GTP</name>
        <dbReference type="ChEBI" id="CHEBI:37565"/>
    </ligand>
</feature>
<dbReference type="PANTHER" id="PTHR46090:SF2">
    <property type="entry name" value="ADP-RIBOSYLATION FACTOR-LIKE PROTEIN 13B"/>
    <property type="match status" value="1"/>
</dbReference>
<comment type="caution">
    <text evidence="7">The sequence shown here is derived from an EMBL/GenBank/DDBJ whole genome shotgun (WGS) entry which is preliminary data.</text>
</comment>
<dbReference type="EMBL" id="MCFL01000146">
    <property type="protein sequence ID" value="ORZ29630.1"/>
    <property type="molecule type" value="Genomic_DNA"/>
</dbReference>
<name>A0A1Y2HDB4_9FUNG</name>
<evidence type="ECO:0000256" key="3">
    <source>
        <dbReference type="PIRSR" id="PIRSR606689-1"/>
    </source>
</evidence>
<keyword evidence="1 3" id="KW-0547">Nucleotide-binding</keyword>
<feature type="binding site" evidence="3">
    <location>
        <position position="87"/>
    </location>
    <ligand>
        <name>GTP</name>
        <dbReference type="ChEBI" id="CHEBI:37565"/>
    </ligand>
</feature>
<dbReference type="Gene3D" id="3.40.50.300">
    <property type="entry name" value="P-loop containing nucleotide triphosphate hydrolases"/>
    <property type="match status" value="1"/>
</dbReference>
<dbReference type="InterPro" id="IPR006689">
    <property type="entry name" value="Small_GTPase_ARF/SAR"/>
</dbReference>
<accession>A0A1Y2HDB4</accession>
<protein>
    <submittedName>
        <fullName evidence="7">ADP-ribosylation factor family-domain-containing protein</fullName>
    </submittedName>
</protein>
<keyword evidence="8" id="KW-1185">Reference proteome</keyword>
<dbReference type="SMART" id="SM00177">
    <property type="entry name" value="ARF"/>
    <property type="match status" value="1"/>
</dbReference>
<dbReference type="STRING" id="765915.A0A1Y2HDB4"/>
<keyword evidence="4" id="KW-0460">Magnesium</keyword>
<evidence type="ECO:0000313" key="6">
    <source>
        <dbReference type="EMBL" id="ORZ29630.1"/>
    </source>
</evidence>
<dbReference type="PANTHER" id="PTHR46090">
    <property type="entry name" value="ADP-RIBOSYLATION FACTOR-LIKE PROTEIN 13B"/>
    <property type="match status" value="1"/>
</dbReference>
<evidence type="ECO:0000256" key="1">
    <source>
        <dbReference type="ARBA" id="ARBA00022741"/>
    </source>
</evidence>
<dbReference type="SUPFAM" id="SSF52540">
    <property type="entry name" value="P-loop containing nucleoside triphosphate hydrolases"/>
    <property type="match status" value="1"/>
</dbReference>
<keyword evidence="2 3" id="KW-0342">GTP-binding</keyword>
<evidence type="ECO:0000313" key="7">
    <source>
        <dbReference type="EMBL" id="ORZ32549.1"/>
    </source>
</evidence>
<comment type="similarity">
    <text evidence="5">Belongs to the small GTPase superfamily. Arf family.</text>
</comment>
<dbReference type="EMBL" id="MCFL01000045">
    <property type="protein sequence ID" value="ORZ32549.1"/>
    <property type="molecule type" value="Genomic_DNA"/>
</dbReference>
<feature type="binding site" evidence="4">
    <location>
        <position position="45"/>
    </location>
    <ligand>
        <name>Mg(2+)</name>
        <dbReference type="ChEBI" id="CHEBI:18420"/>
    </ligand>
</feature>
<dbReference type="InterPro" id="IPR051995">
    <property type="entry name" value="Ciliary_GTPase"/>
</dbReference>
<dbReference type="InterPro" id="IPR005225">
    <property type="entry name" value="Small_GTP-bd"/>
</dbReference>
<gene>
    <name evidence="6" type="ORF">BCR44DRAFT_1056832</name>
    <name evidence="7" type="ORF">BCR44DRAFT_1236698</name>
</gene>
<dbReference type="Proteomes" id="UP000193411">
    <property type="component" value="Unassembled WGS sequence"/>
</dbReference>